<keyword evidence="5" id="KW-1133">Transmembrane helix</keyword>
<reference evidence="7" key="1">
    <citation type="submission" date="2025-08" db="UniProtKB">
        <authorList>
            <consortium name="RefSeq"/>
        </authorList>
    </citation>
    <scope>IDENTIFICATION</scope>
</reference>
<protein>
    <recommendedName>
        <fullName evidence="5">UDP-glucuronosyltransferase</fullName>
        <ecNumber evidence="5">2.4.1.17</ecNumber>
    </recommendedName>
</protein>
<organism evidence="6 7">
    <name type="scientific">Drosophila suzukii</name>
    <name type="common">Spotted-wing drosophila fruit fly</name>
    <dbReference type="NCBI Taxonomy" id="28584"/>
    <lineage>
        <taxon>Eukaryota</taxon>
        <taxon>Metazoa</taxon>
        <taxon>Ecdysozoa</taxon>
        <taxon>Arthropoda</taxon>
        <taxon>Hexapoda</taxon>
        <taxon>Insecta</taxon>
        <taxon>Pterygota</taxon>
        <taxon>Neoptera</taxon>
        <taxon>Endopterygota</taxon>
        <taxon>Diptera</taxon>
        <taxon>Brachycera</taxon>
        <taxon>Muscomorpha</taxon>
        <taxon>Ephydroidea</taxon>
        <taxon>Drosophilidae</taxon>
        <taxon>Drosophila</taxon>
        <taxon>Sophophora</taxon>
    </lineage>
</organism>
<dbReference type="EC" id="2.4.1.17" evidence="5"/>
<dbReference type="InterPro" id="IPR050271">
    <property type="entry name" value="UDP-glycosyltransferase"/>
</dbReference>
<keyword evidence="5" id="KW-0812">Transmembrane</keyword>
<proteinExistence type="inferred from homology"/>
<feature type="transmembrane region" description="Helical" evidence="5">
    <location>
        <begin position="484"/>
        <end position="502"/>
    </location>
</feature>
<dbReference type="AlphaFoldDB" id="A0AB40DGT9"/>
<dbReference type="CDD" id="cd03784">
    <property type="entry name" value="GT1_Gtf-like"/>
    <property type="match status" value="1"/>
</dbReference>
<evidence type="ECO:0000256" key="2">
    <source>
        <dbReference type="ARBA" id="ARBA00022676"/>
    </source>
</evidence>
<comment type="subcellular location">
    <subcellularLocation>
        <location evidence="5">Membrane</location>
        <topology evidence="5">Single-pass membrane protein</topology>
    </subcellularLocation>
</comment>
<sequence>MFPPGRWLLPMFWLISNAICWIRGSRILLIAPFESHSQCMLMSPYIEALSERGHQLTVIHAYKHCKLIENVTFIRIRDNYNVYSDFEEFMGIGSTASKWGEMNSMTRIMVNCSLNILHNLEVRSLMQSNTTFDLVVLEPGFTDVLFGLAVHFDAPLIGIYTCVSDWNTYNMVGHVTSILEEPIMPLGLKSVRNVWDRIYNWIYTTEEWLLINFVFLPKLRLVYDHFFGHLERSFMEIRHNFSLILLNQHFSLFKARSTVPGLIEVAGFHIPKVDPKLPDDLQLFIDEAEHGVIYFALGMEQECKDLPEETQNVLLESFKSMPQRVIWKFEGEPPKRLASNIYISTFLPQQAILAHPNVKLFISHGGMMSTIEAAYYAKPVLGLPLFFDQFRNLEVLEEEGAALQLNINSVTEQELKDTVDRLVNQRKFGENALAVSQRFRDQPMHPLETAIYWTEYVIRYKGANHMKASQSQVKLFEYYSLDKVLMVGIRLTLVVGILFLVLSKGRCCLNYLIKFVKPFLPVTGIQSNNDVIS</sequence>
<evidence type="ECO:0000256" key="5">
    <source>
        <dbReference type="RuleBase" id="RU362059"/>
    </source>
</evidence>
<evidence type="ECO:0000313" key="6">
    <source>
        <dbReference type="Proteomes" id="UP001652628"/>
    </source>
</evidence>
<dbReference type="Proteomes" id="UP001652628">
    <property type="component" value="Chromosome 3"/>
</dbReference>
<dbReference type="PROSITE" id="PS00375">
    <property type="entry name" value="UDPGT"/>
    <property type="match status" value="1"/>
</dbReference>
<dbReference type="GO" id="GO:0015020">
    <property type="term" value="F:glucuronosyltransferase activity"/>
    <property type="evidence" value="ECO:0007669"/>
    <property type="project" value="UniProtKB-EC"/>
</dbReference>
<dbReference type="InterPro" id="IPR035595">
    <property type="entry name" value="UDP_glycos_trans_CS"/>
</dbReference>
<evidence type="ECO:0000256" key="1">
    <source>
        <dbReference type="ARBA" id="ARBA00009995"/>
    </source>
</evidence>
<keyword evidence="3 4" id="KW-0808">Transferase</keyword>
<accession>A0AB40DGT9</accession>
<name>A0AB40DGT9_DROSZ</name>
<evidence type="ECO:0000313" key="7">
    <source>
        <dbReference type="RefSeq" id="XP_065721956.2"/>
    </source>
</evidence>
<dbReference type="RefSeq" id="XP_065721956.2">
    <property type="nucleotide sequence ID" value="XM_065865884.2"/>
</dbReference>
<gene>
    <name evidence="7" type="primary">Ugt304A1</name>
</gene>
<dbReference type="GeneID" id="118877909"/>
<dbReference type="SUPFAM" id="SSF53756">
    <property type="entry name" value="UDP-Glycosyltransferase/glycogen phosphorylase"/>
    <property type="match status" value="1"/>
</dbReference>
<keyword evidence="2 4" id="KW-0328">Glycosyltransferase</keyword>
<dbReference type="PANTHER" id="PTHR48043">
    <property type="entry name" value="EG:EG0003.4 PROTEIN-RELATED"/>
    <property type="match status" value="1"/>
</dbReference>
<comment type="catalytic activity">
    <reaction evidence="5">
        <text>glucuronate acceptor + UDP-alpha-D-glucuronate = acceptor beta-D-glucuronoside + UDP + H(+)</text>
        <dbReference type="Rhea" id="RHEA:21032"/>
        <dbReference type="ChEBI" id="CHEBI:15378"/>
        <dbReference type="ChEBI" id="CHEBI:58052"/>
        <dbReference type="ChEBI" id="CHEBI:58223"/>
        <dbReference type="ChEBI" id="CHEBI:132367"/>
        <dbReference type="ChEBI" id="CHEBI:132368"/>
        <dbReference type="EC" id="2.4.1.17"/>
    </reaction>
</comment>
<dbReference type="Pfam" id="PF00201">
    <property type="entry name" value="UDPGT"/>
    <property type="match status" value="1"/>
</dbReference>
<comment type="similarity">
    <text evidence="1 4">Belongs to the UDP-glycosyltransferase family.</text>
</comment>
<keyword evidence="6" id="KW-1185">Reference proteome</keyword>
<evidence type="ECO:0000256" key="4">
    <source>
        <dbReference type="RuleBase" id="RU003718"/>
    </source>
</evidence>
<keyword evidence="5" id="KW-0472">Membrane</keyword>
<dbReference type="PANTHER" id="PTHR48043:SF159">
    <property type="entry name" value="EG:EG0003.4 PROTEIN-RELATED"/>
    <property type="match status" value="1"/>
</dbReference>
<dbReference type="InterPro" id="IPR002213">
    <property type="entry name" value="UDP_glucos_trans"/>
</dbReference>
<evidence type="ECO:0000256" key="3">
    <source>
        <dbReference type="ARBA" id="ARBA00022679"/>
    </source>
</evidence>
<dbReference type="GO" id="GO:0016020">
    <property type="term" value="C:membrane"/>
    <property type="evidence" value="ECO:0007669"/>
    <property type="project" value="UniProtKB-SubCell"/>
</dbReference>
<dbReference type="Gene3D" id="3.40.50.2000">
    <property type="entry name" value="Glycogen Phosphorylase B"/>
    <property type="match status" value="1"/>
</dbReference>